<protein>
    <recommendedName>
        <fullName evidence="3">DksA C4-type domain-containing protein</fullName>
    </recommendedName>
</protein>
<dbReference type="PROSITE" id="PS01102">
    <property type="entry name" value="ZF_DKSA_1"/>
    <property type="match status" value="1"/>
</dbReference>
<evidence type="ECO:0000313" key="1">
    <source>
        <dbReference type="EMBL" id="GLQ32984.1"/>
    </source>
</evidence>
<reference evidence="1" key="2">
    <citation type="submission" date="2023-01" db="EMBL/GenBank/DDBJ databases">
        <title>Draft genome sequence of Litoribrevibacter albus strain NBRC 110071.</title>
        <authorList>
            <person name="Sun Q."/>
            <person name="Mori K."/>
        </authorList>
    </citation>
    <scope>NUCLEOTIDE SEQUENCE</scope>
    <source>
        <strain evidence="1">NBRC 110071</strain>
    </source>
</reference>
<name>A0AA37W985_9GAMM</name>
<proteinExistence type="predicted"/>
<reference evidence="1" key="1">
    <citation type="journal article" date="2014" name="Int. J. Syst. Evol. Microbiol.">
        <title>Complete genome sequence of Corynebacterium casei LMG S-19264T (=DSM 44701T), isolated from a smear-ripened cheese.</title>
        <authorList>
            <consortium name="US DOE Joint Genome Institute (JGI-PGF)"/>
            <person name="Walter F."/>
            <person name="Albersmeier A."/>
            <person name="Kalinowski J."/>
            <person name="Ruckert C."/>
        </authorList>
    </citation>
    <scope>NUCLEOTIDE SEQUENCE</scope>
    <source>
        <strain evidence="1">NBRC 110071</strain>
    </source>
</reference>
<dbReference type="EMBL" id="BSNM01000016">
    <property type="protein sequence ID" value="GLQ32984.1"/>
    <property type="molecule type" value="Genomic_DNA"/>
</dbReference>
<gene>
    <name evidence="1" type="ORF">GCM10007876_34630</name>
</gene>
<evidence type="ECO:0000313" key="2">
    <source>
        <dbReference type="Proteomes" id="UP001161389"/>
    </source>
</evidence>
<evidence type="ECO:0008006" key="3">
    <source>
        <dbReference type="Google" id="ProtNLM"/>
    </source>
</evidence>
<dbReference type="Proteomes" id="UP001161389">
    <property type="component" value="Unassembled WGS sequence"/>
</dbReference>
<keyword evidence="2" id="KW-1185">Reference proteome</keyword>
<organism evidence="1 2">
    <name type="scientific">Litoribrevibacter albus</name>
    <dbReference type="NCBI Taxonomy" id="1473156"/>
    <lineage>
        <taxon>Bacteria</taxon>
        <taxon>Pseudomonadati</taxon>
        <taxon>Pseudomonadota</taxon>
        <taxon>Gammaproteobacteria</taxon>
        <taxon>Oceanospirillales</taxon>
        <taxon>Oceanospirillaceae</taxon>
        <taxon>Litoribrevibacter</taxon>
    </lineage>
</organism>
<accession>A0AA37W985</accession>
<dbReference type="RefSeq" id="WP_284383170.1">
    <property type="nucleotide sequence ID" value="NZ_BSNM01000016.1"/>
</dbReference>
<comment type="caution">
    <text evidence="1">The sequence shown here is derived from an EMBL/GenBank/DDBJ whole genome shotgun (WGS) entry which is preliminary data.</text>
</comment>
<dbReference type="AlphaFoldDB" id="A0AA37W985"/>
<sequence>MTTNEHNELRELIELRIEFLQALINENIQSAGQIQPEQGWPLSPKEERQSVEEKVIETAQLEILELTQSLVWLETDQAGRCEQCGSPIDMYKLKSAPANRCCESCIEQKCIELACTEQTGEQ</sequence>
<dbReference type="InterPro" id="IPR020458">
    <property type="entry name" value="Znf_DskA_TraR_CS"/>
</dbReference>
<dbReference type="Gene3D" id="1.20.120.910">
    <property type="entry name" value="DksA, coiled-coil domain"/>
    <property type="match status" value="1"/>
</dbReference>